<name>A0ABU6A7A7_9PSEU</name>
<evidence type="ECO:0000256" key="1">
    <source>
        <dbReference type="SAM" id="MobiDB-lite"/>
    </source>
</evidence>
<comment type="caution">
    <text evidence="2">The sequence shown here is derived from an EMBL/GenBank/DDBJ whole genome shotgun (WGS) entry which is preliminary data.</text>
</comment>
<accession>A0ABU6A7A7</accession>
<evidence type="ECO:0000313" key="3">
    <source>
        <dbReference type="Proteomes" id="UP001327093"/>
    </source>
</evidence>
<feature type="region of interest" description="Disordered" evidence="1">
    <location>
        <begin position="1"/>
        <end position="23"/>
    </location>
</feature>
<dbReference type="Proteomes" id="UP001327093">
    <property type="component" value="Unassembled WGS sequence"/>
</dbReference>
<keyword evidence="3" id="KW-1185">Reference proteome</keyword>
<reference evidence="2 3" key="1">
    <citation type="submission" date="2023-10" db="EMBL/GenBank/DDBJ databases">
        <title>Saccharopolyspora sp. nov., isolated from mangrove soil.</title>
        <authorList>
            <person name="Lu Y."/>
            <person name="Liu W."/>
        </authorList>
    </citation>
    <scope>NUCLEOTIDE SEQUENCE [LARGE SCALE GENOMIC DNA]</scope>
    <source>
        <strain evidence="2 3">S2-29</strain>
    </source>
</reference>
<gene>
    <name evidence="2" type="ORF">R4I43_08225</name>
</gene>
<evidence type="ECO:0000313" key="2">
    <source>
        <dbReference type="EMBL" id="MEB3367391.1"/>
    </source>
</evidence>
<protein>
    <recommendedName>
        <fullName evidence="4">TraR/DksA family transcriptional regulator</fullName>
    </recommendedName>
</protein>
<feature type="compositionally biased region" description="Basic and acidic residues" evidence="1">
    <location>
        <begin position="1"/>
        <end position="14"/>
    </location>
</feature>
<evidence type="ECO:0008006" key="4">
    <source>
        <dbReference type="Google" id="ProtNLM"/>
    </source>
</evidence>
<dbReference type="EMBL" id="JAWLNX010000004">
    <property type="protein sequence ID" value="MEB3367391.1"/>
    <property type="molecule type" value="Genomic_DNA"/>
</dbReference>
<sequence length="93" mass="10162">MADLDARIRERLDGPELTSDPANPHQVIADLEGVIDEYVAAVRAVLGVHRPSEYTGICEECGTGMTHNLIPYHLRKPCPTVRAIARELGVGDE</sequence>
<dbReference type="RefSeq" id="WP_324264942.1">
    <property type="nucleotide sequence ID" value="NZ_JAWLNX010000004.1"/>
</dbReference>
<proteinExistence type="predicted"/>
<organism evidence="2 3">
    <name type="scientific">Saccharopolyspora mangrovi</name>
    <dbReference type="NCBI Taxonomy" id="3082379"/>
    <lineage>
        <taxon>Bacteria</taxon>
        <taxon>Bacillati</taxon>
        <taxon>Actinomycetota</taxon>
        <taxon>Actinomycetes</taxon>
        <taxon>Pseudonocardiales</taxon>
        <taxon>Pseudonocardiaceae</taxon>
        <taxon>Saccharopolyspora</taxon>
    </lineage>
</organism>